<gene>
    <name evidence="1" type="ORF">L3X38_002616</name>
</gene>
<proteinExistence type="predicted"/>
<dbReference type="EMBL" id="JAJFAZ020000001">
    <property type="protein sequence ID" value="KAI5349727.1"/>
    <property type="molecule type" value="Genomic_DNA"/>
</dbReference>
<evidence type="ECO:0000313" key="2">
    <source>
        <dbReference type="Proteomes" id="UP001054821"/>
    </source>
</evidence>
<dbReference type="AlphaFoldDB" id="A0AAD4WYP6"/>
<organism evidence="1 2">
    <name type="scientific">Prunus dulcis</name>
    <name type="common">Almond</name>
    <name type="synonym">Amygdalus dulcis</name>
    <dbReference type="NCBI Taxonomy" id="3755"/>
    <lineage>
        <taxon>Eukaryota</taxon>
        <taxon>Viridiplantae</taxon>
        <taxon>Streptophyta</taxon>
        <taxon>Embryophyta</taxon>
        <taxon>Tracheophyta</taxon>
        <taxon>Spermatophyta</taxon>
        <taxon>Magnoliopsida</taxon>
        <taxon>eudicotyledons</taxon>
        <taxon>Gunneridae</taxon>
        <taxon>Pentapetalae</taxon>
        <taxon>rosids</taxon>
        <taxon>fabids</taxon>
        <taxon>Rosales</taxon>
        <taxon>Rosaceae</taxon>
        <taxon>Amygdaloideae</taxon>
        <taxon>Amygdaleae</taxon>
        <taxon>Prunus</taxon>
    </lineage>
</organism>
<evidence type="ECO:0000313" key="1">
    <source>
        <dbReference type="EMBL" id="KAI5349727.1"/>
    </source>
</evidence>
<comment type="caution">
    <text evidence="1">The sequence shown here is derived from an EMBL/GenBank/DDBJ whole genome shotgun (WGS) entry which is preliminary data.</text>
</comment>
<dbReference type="Proteomes" id="UP001054821">
    <property type="component" value="Chromosome 1"/>
</dbReference>
<accession>A0AAD4WYP6</accession>
<protein>
    <submittedName>
        <fullName evidence="1">Uncharacterized protein</fullName>
    </submittedName>
</protein>
<keyword evidence="2" id="KW-1185">Reference proteome</keyword>
<sequence length="101" mass="11016">MKRGSQVLNTKPTVSLKEANHKTVCFVDMGTETWSSLPGTQCRLCNSENSSQGRCCYAFFTEVFHRASGGYSCPATNWPGSSPACPLCRTATAWNLMGRSL</sequence>
<reference evidence="1 2" key="1">
    <citation type="journal article" date="2022" name="G3 (Bethesda)">
        <title>Whole-genome sequence and methylome profiling of the almond [Prunus dulcis (Mill.) D.A. Webb] cultivar 'Nonpareil'.</title>
        <authorList>
            <person name="D'Amico-Willman K.M."/>
            <person name="Ouma W.Z."/>
            <person name="Meulia T."/>
            <person name="Sideli G.M."/>
            <person name="Gradziel T.M."/>
            <person name="Fresnedo-Ramirez J."/>
        </authorList>
    </citation>
    <scope>NUCLEOTIDE SEQUENCE [LARGE SCALE GENOMIC DNA]</scope>
    <source>
        <strain evidence="1">Clone GOH B32 T37-40</strain>
    </source>
</reference>
<name>A0AAD4WYP6_PRUDU</name>